<feature type="compositionally biased region" description="Low complexity" evidence="1">
    <location>
        <begin position="111"/>
        <end position="128"/>
    </location>
</feature>
<evidence type="ECO:0000256" key="1">
    <source>
        <dbReference type="SAM" id="MobiDB-lite"/>
    </source>
</evidence>
<dbReference type="AlphaFoldDB" id="A0AAJ7X4F1"/>
<feature type="region of interest" description="Disordered" evidence="1">
    <location>
        <begin position="97"/>
        <end position="128"/>
    </location>
</feature>
<dbReference type="Proteomes" id="UP001318040">
    <property type="component" value="Chromosome 33"/>
</dbReference>
<name>A0AAJ7X4F1_PETMA</name>
<evidence type="ECO:0000313" key="2">
    <source>
        <dbReference type="Proteomes" id="UP001318040"/>
    </source>
</evidence>
<evidence type="ECO:0000313" key="4">
    <source>
        <dbReference type="RefSeq" id="XP_032820687.1"/>
    </source>
</evidence>
<keyword evidence="2" id="KW-1185">Reference proteome</keyword>
<protein>
    <submittedName>
        <fullName evidence="3 4">Uncharacterized protein LOC116948280</fullName>
    </submittedName>
</protein>
<sequence length="234" mass="24755">MVSQESPKLSLPSTCDLFASDTQLPSCSTDESERSQPGAACSWKDSLVVASPPTPSDNGGALGFDGDGRATAGRADGDAQAEATLRAKVERFYRSMAENGREEVRERRRQQGSPQAPQRPQQRRTGQQLGEQLPWPAMEEGPYPVHACPWAETAPVEAARVRSALLGATVALASTGERPYALRSVAMASLVLRAHGCGAFTTPGSRDRAVPGLAGPVVDWVLGVLASRRSGDGE</sequence>
<accession>A0AAJ7X4F1</accession>
<dbReference type="RefSeq" id="XP_032820687.1">
    <property type="nucleotide sequence ID" value="XM_032964796.1"/>
</dbReference>
<dbReference type="RefSeq" id="XP_032820685.1">
    <property type="nucleotide sequence ID" value="XM_032964794.1"/>
</dbReference>
<feature type="compositionally biased region" description="Basic and acidic residues" evidence="1">
    <location>
        <begin position="97"/>
        <end position="106"/>
    </location>
</feature>
<reference evidence="3 4" key="1">
    <citation type="submission" date="2025-04" db="UniProtKB">
        <authorList>
            <consortium name="RefSeq"/>
        </authorList>
    </citation>
    <scope>IDENTIFICATION</scope>
    <source>
        <tissue evidence="3 4">Sperm</tissue>
    </source>
</reference>
<proteinExistence type="predicted"/>
<organism evidence="2 4">
    <name type="scientific">Petromyzon marinus</name>
    <name type="common">Sea lamprey</name>
    <dbReference type="NCBI Taxonomy" id="7757"/>
    <lineage>
        <taxon>Eukaryota</taxon>
        <taxon>Metazoa</taxon>
        <taxon>Chordata</taxon>
        <taxon>Craniata</taxon>
        <taxon>Vertebrata</taxon>
        <taxon>Cyclostomata</taxon>
        <taxon>Hyperoartia</taxon>
        <taxon>Petromyzontiformes</taxon>
        <taxon>Petromyzontidae</taxon>
        <taxon>Petromyzon</taxon>
    </lineage>
</organism>
<gene>
    <name evidence="3 4" type="primary">LOC116948280</name>
</gene>
<feature type="region of interest" description="Disordered" evidence="1">
    <location>
        <begin position="24"/>
        <end position="80"/>
    </location>
</feature>
<evidence type="ECO:0000313" key="3">
    <source>
        <dbReference type="RefSeq" id="XP_032820685.1"/>
    </source>
</evidence>
<dbReference type="KEGG" id="pmrn:116948280"/>